<keyword evidence="6 10" id="KW-0732">Signal</keyword>
<accession>M7T7L8</accession>
<sequence length="367" mass="39301">MMRSVLVVLGAMALSLASASPAPRADGHSFMGTNLYFLPGLSDSDQDSYISRMASAGAKVIRVWVNRQNPGCEKGSELAYVPAFEDKAIGQYESATLDALDKVIDKIAKAGMKVVISPHDSNSLIGDGRKDVYYDAYGYGFFYEKQEAFDAYDARLSAILNYKGATSGKVWKEWSDAILSFNLQNEPMTPDPSACKNGDAHNWLCGRAGHLRQELGADNPILVSTGGVGGDISNDCTFISAVTDCDAVDLISIHRYAGYPGNWAGSAPGYVEQANGKLVYIEEWGVNTTNVNPAEGFPHEAADMNSVGLPALYWQFLPDAVSDCPYNPSTDSDPFGIFVGGGTDIDTSLKNAASSPALQQGWDSVIP</sequence>
<feature type="chain" id="PRO_5004085496" description="mannan endo-1,4-beta-mannosidase" evidence="10">
    <location>
        <begin position="20"/>
        <end position="367"/>
    </location>
</feature>
<feature type="domain" description="Glycoside hydrolase family 5" evidence="11">
    <location>
        <begin position="44"/>
        <end position="315"/>
    </location>
</feature>
<dbReference type="EC" id="3.2.1.78" evidence="4"/>
<comment type="subcellular location">
    <subcellularLocation>
        <location evidence="2">Secreted</location>
    </subcellularLocation>
</comment>
<dbReference type="InterPro" id="IPR001547">
    <property type="entry name" value="Glyco_hydro_5"/>
</dbReference>
<dbReference type="SUPFAM" id="SSF51445">
    <property type="entry name" value="(Trans)glycosidases"/>
    <property type="match status" value="1"/>
</dbReference>
<comment type="similarity">
    <text evidence="3 9">Belongs to the glycosyl hydrolase 5 (cellulase A) family.</text>
</comment>
<evidence type="ECO:0000256" key="2">
    <source>
        <dbReference type="ARBA" id="ARBA00004613"/>
    </source>
</evidence>
<evidence type="ECO:0000256" key="4">
    <source>
        <dbReference type="ARBA" id="ARBA00012706"/>
    </source>
</evidence>
<keyword evidence="7 9" id="KW-0378">Hydrolase</keyword>
<keyword evidence="13" id="KW-1185">Reference proteome</keyword>
<dbReference type="GO" id="GO:0016985">
    <property type="term" value="F:mannan endo-1,4-beta-mannosidase activity"/>
    <property type="evidence" value="ECO:0007669"/>
    <property type="project" value="UniProtKB-EC"/>
</dbReference>
<dbReference type="PANTHER" id="PTHR31451:SF39">
    <property type="entry name" value="MANNAN ENDO-1,4-BETA-MANNOSIDASE 1"/>
    <property type="match status" value="1"/>
</dbReference>
<dbReference type="AlphaFoldDB" id="M7T7L8"/>
<comment type="catalytic activity">
    <reaction evidence="1">
        <text>Random hydrolysis of (1-&gt;4)-beta-D-mannosidic linkages in mannans, galactomannans and glucomannans.</text>
        <dbReference type="EC" id="3.2.1.78"/>
    </reaction>
</comment>
<dbReference type="Pfam" id="PF00150">
    <property type="entry name" value="Cellulase"/>
    <property type="match status" value="1"/>
</dbReference>
<evidence type="ECO:0000256" key="6">
    <source>
        <dbReference type="ARBA" id="ARBA00022729"/>
    </source>
</evidence>
<dbReference type="Gene3D" id="3.20.20.80">
    <property type="entry name" value="Glycosidases"/>
    <property type="match status" value="1"/>
</dbReference>
<dbReference type="Proteomes" id="UP000012174">
    <property type="component" value="Unassembled WGS sequence"/>
</dbReference>
<evidence type="ECO:0000313" key="13">
    <source>
        <dbReference type="Proteomes" id="UP000012174"/>
    </source>
</evidence>
<dbReference type="OrthoDB" id="428177at2759"/>
<dbReference type="InterPro" id="IPR045053">
    <property type="entry name" value="MAN-like"/>
</dbReference>
<evidence type="ECO:0000256" key="8">
    <source>
        <dbReference type="ARBA" id="ARBA00023295"/>
    </source>
</evidence>
<dbReference type="HOGENOM" id="CLU_042568_2_0_1"/>
<dbReference type="KEGG" id="ela:UCREL1_31"/>
<evidence type="ECO:0000259" key="11">
    <source>
        <dbReference type="Pfam" id="PF00150"/>
    </source>
</evidence>
<evidence type="ECO:0000256" key="5">
    <source>
        <dbReference type="ARBA" id="ARBA00022525"/>
    </source>
</evidence>
<evidence type="ECO:0000256" key="10">
    <source>
        <dbReference type="SAM" id="SignalP"/>
    </source>
</evidence>
<reference evidence="13" key="1">
    <citation type="journal article" date="2013" name="Genome Announc.">
        <title>Draft genome sequence of the grapevine dieback fungus Eutypa lata UCR-EL1.</title>
        <authorList>
            <person name="Blanco-Ulate B."/>
            <person name="Rolshausen P.E."/>
            <person name="Cantu D."/>
        </authorList>
    </citation>
    <scope>NUCLEOTIDE SEQUENCE [LARGE SCALE GENOMIC DNA]</scope>
    <source>
        <strain evidence="13">UCR-EL1</strain>
    </source>
</reference>
<dbReference type="EMBL" id="KB705355">
    <property type="protein sequence ID" value="EMR72903.1"/>
    <property type="molecule type" value="Genomic_DNA"/>
</dbReference>
<dbReference type="PANTHER" id="PTHR31451">
    <property type="match status" value="1"/>
</dbReference>
<dbReference type="GO" id="GO:0046355">
    <property type="term" value="P:mannan catabolic process"/>
    <property type="evidence" value="ECO:0007669"/>
    <property type="project" value="UniProtKB-ARBA"/>
</dbReference>
<keyword evidence="5" id="KW-0964">Secreted</keyword>
<organism evidence="12 13">
    <name type="scientific">Eutypa lata (strain UCR-EL1)</name>
    <name type="common">Grapevine dieback disease fungus</name>
    <name type="synonym">Eutypa armeniacae</name>
    <dbReference type="NCBI Taxonomy" id="1287681"/>
    <lineage>
        <taxon>Eukaryota</taxon>
        <taxon>Fungi</taxon>
        <taxon>Dikarya</taxon>
        <taxon>Ascomycota</taxon>
        <taxon>Pezizomycotina</taxon>
        <taxon>Sordariomycetes</taxon>
        <taxon>Xylariomycetidae</taxon>
        <taxon>Xylariales</taxon>
        <taxon>Diatrypaceae</taxon>
        <taxon>Eutypa</taxon>
    </lineage>
</organism>
<evidence type="ECO:0000256" key="3">
    <source>
        <dbReference type="ARBA" id="ARBA00005641"/>
    </source>
</evidence>
<dbReference type="GO" id="GO:0005576">
    <property type="term" value="C:extracellular region"/>
    <property type="evidence" value="ECO:0007669"/>
    <property type="project" value="UniProtKB-SubCell"/>
</dbReference>
<dbReference type="eggNOG" id="ENOG502S50Q">
    <property type="taxonomic scope" value="Eukaryota"/>
</dbReference>
<keyword evidence="8 9" id="KW-0326">Glycosidase</keyword>
<evidence type="ECO:0000256" key="7">
    <source>
        <dbReference type="ARBA" id="ARBA00022801"/>
    </source>
</evidence>
<protein>
    <recommendedName>
        <fullName evidence="4">mannan endo-1,4-beta-mannosidase</fullName>
        <ecNumber evidence="4">3.2.1.78</ecNumber>
    </recommendedName>
</protein>
<dbReference type="InterPro" id="IPR017853">
    <property type="entry name" value="GH"/>
</dbReference>
<gene>
    <name evidence="12" type="ORF">UCREL1_31</name>
</gene>
<proteinExistence type="inferred from homology"/>
<feature type="signal peptide" evidence="10">
    <location>
        <begin position="1"/>
        <end position="19"/>
    </location>
</feature>
<dbReference type="OMA" id="TTIGQYN"/>
<dbReference type="STRING" id="1287681.M7T7L8"/>
<evidence type="ECO:0000313" key="12">
    <source>
        <dbReference type="EMBL" id="EMR72903.1"/>
    </source>
</evidence>
<evidence type="ECO:0000256" key="9">
    <source>
        <dbReference type="RuleBase" id="RU361153"/>
    </source>
</evidence>
<name>M7T7L8_EUTLA</name>
<evidence type="ECO:0000256" key="1">
    <source>
        <dbReference type="ARBA" id="ARBA00001678"/>
    </source>
</evidence>